<comment type="caution">
    <text evidence="4">The sequence shown here is derived from an EMBL/GenBank/DDBJ whole genome shotgun (WGS) entry which is preliminary data.</text>
</comment>
<accession>A0A0F9UKV2</accession>
<keyword evidence="2" id="KW-0456">Lyase</keyword>
<sequence length="225" mass="24558">MRDSERALRQKIIDLCLEMNRNGINQGTSGNISARHGDAMLLTPSATPYEELTPEKIVFMPLDGDGTDWSGPLKPSTEWRFHRDILRARPDAGAVVHAHPTFATTLAITRRAIPACHYMVAVFGGTDVRCSGYARYGTPELSHEALTALEGRTGCLLANHGAITIGSDLDKAMWRMVELETVAKQYHHSLQLDGGPVILSDAEIAEVLEGFGSYGLQSRKGASKR</sequence>
<dbReference type="SUPFAM" id="SSF53639">
    <property type="entry name" value="AraD/HMP-PK domain-like"/>
    <property type="match status" value="1"/>
</dbReference>
<dbReference type="PANTHER" id="PTHR22789:SF0">
    <property type="entry name" value="3-OXO-TETRONATE 4-PHOSPHATE DECARBOXYLASE-RELATED"/>
    <property type="match status" value="1"/>
</dbReference>
<proteinExistence type="predicted"/>
<feature type="domain" description="Class II aldolase/adducin N-terminal" evidence="3">
    <location>
        <begin position="10"/>
        <end position="187"/>
    </location>
</feature>
<dbReference type="GO" id="GO:0005829">
    <property type="term" value="C:cytosol"/>
    <property type="evidence" value="ECO:0007669"/>
    <property type="project" value="TreeGrafter"/>
</dbReference>
<organism evidence="4">
    <name type="scientific">marine sediment metagenome</name>
    <dbReference type="NCBI Taxonomy" id="412755"/>
    <lineage>
        <taxon>unclassified sequences</taxon>
        <taxon>metagenomes</taxon>
        <taxon>ecological metagenomes</taxon>
    </lineage>
</organism>
<gene>
    <name evidence="4" type="ORF">LCGC14_0518290</name>
</gene>
<dbReference type="AlphaFoldDB" id="A0A0F9UKV2"/>
<name>A0A0F9UKV2_9ZZZZ</name>
<dbReference type="GO" id="GO:0046872">
    <property type="term" value="F:metal ion binding"/>
    <property type="evidence" value="ECO:0007669"/>
    <property type="project" value="UniProtKB-KW"/>
</dbReference>
<dbReference type="Pfam" id="PF00596">
    <property type="entry name" value="Aldolase_II"/>
    <property type="match status" value="1"/>
</dbReference>
<evidence type="ECO:0000256" key="2">
    <source>
        <dbReference type="ARBA" id="ARBA00023239"/>
    </source>
</evidence>
<evidence type="ECO:0000256" key="1">
    <source>
        <dbReference type="ARBA" id="ARBA00022723"/>
    </source>
</evidence>
<evidence type="ECO:0000259" key="3">
    <source>
        <dbReference type="SMART" id="SM01007"/>
    </source>
</evidence>
<keyword evidence="1" id="KW-0479">Metal-binding</keyword>
<protein>
    <recommendedName>
        <fullName evidence="3">Class II aldolase/adducin N-terminal domain-containing protein</fullName>
    </recommendedName>
</protein>
<dbReference type="GO" id="GO:0019323">
    <property type="term" value="P:pentose catabolic process"/>
    <property type="evidence" value="ECO:0007669"/>
    <property type="project" value="TreeGrafter"/>
</dbReference>
<dbReference type="EMBL" id="LAZR01000645">
    <property type="protein sequence ID" value="KKN61801.1"/>
    <property type="molecule type" value="Genomic_DNA"/>
</dbReference>
<dbReference type="InterPro" id="IPR036409">
    <property type="entry name" value="Aldolase_II/adducin_N_sf"/>
</dbReference>
<dbReference type="GO" id="GO:0016832">
    <property type="term" value="F:aldehyde-lyase activity"/>
    <property type="evidence" value="ECO:0007669"/>
    <property type="project" value="TreeGrafter"/>
</dbReference>
<dbReference type="InterPro" id="IPR050197">
    <property type="entry name" value="Aldolase_class_II_sugar_metab"/>
</dbReference>
<dbReference type="InterPro" id="IPR001303">
    <property type="entry name" value="Aldolase_II/adducin_N"/>
</dbReference>
<dbReference type="Gene3D" id="3.40.225.10">
    <property type="entry name" value="Class II aldolase/adducin N-terminal domain"/>
    <property type="match status" value="1"/>
</dbReference>
<evidence type="ECO:0000313" key="4">
    <source>
        <dbReference type="EMBL" id="KKN61801.1"/>
    </source>
</evidence>
<reference evidence="4" key="1">
    <citation type="journal article" date="2015" name="Nature">
        <title>Complex archaea that bridge the gap between prokaryotes and eukaryotes.</title>
        <authorList>
            <person name="Spang A."/>
            <person name="Saw J.H."/>
            <person name="Jorgensen S.L."/>
            <person name="Zaremba-Niedzwiedzka K."/>
            <person name="Martijn J."/>
            <person name="Lind A.E."/>
            <person name="van Eijk R."/>
            <person name="Schleper C."/>
            <person name="Guy L."/>
            <person name="Ettema T.J."/>
        </authorList>
    </citation>
    <scope>NUCLEOTIDE SEQUENCE</scope>
</reference>
<dbReference type="SMART" id="SM01007">
    <property type="entry name" value="Aldolase_II"/>
    <property type="match status" value="1"/>
</dbReference>
<dbReference type="PANTHER" id="PTHR22789">
    <property type="entry name" value="FUCULOSE PHOSPHATE ALDOLASE"/>
    <property type="match status" value="1"/>
</dbReference>